<feature type="domain" description="HAMP" evidence="4">
    <location>
        <begin position="397"/>
        <end position="455"/>
    </location>
</feature>
<sequence length="654" mass="72822">MTGLLARLLPPGPARQPALIWQVAVKMLLWACLGTAILCTVGYHVIAKRAEEQALDHLTRYLNERAQAESRVFRAAQANLVTFREHFLRLYADPKILPHPDFDAYFVEGTDGAIRLRRQYYDGIMGADGLPRGDVTGFMGRKHPPLTPELRRRMVLAYMLVAQYGPAWHSQFINTHVSLPENAVIVHWPGEPWGLDADPALDMPKGRTIRATLPEHNPDRDPVWTGLYFDRTARQWMITNGLPVDHHGRHLINPSHDILLGDLIDRLIRNHPDGGYNLILKANGDLVAHPRRLDEIRHRSGVLNVKRMGDPTLLSIYRSISAPERAMLRNGVHVIENEDVGGYLAFTRLDGPGWWFITVHPRAPILAQAHEAAAVTLFLGVALLALLTMIAFFLLRRGVARPILQMQRAAEHIAAGDYAGVAEGMVPLPVDQDNEIGLLARSFRGMAARVGHASRHLEAMVTARTSELEQANRELEILSLSDALTDCFNRRAFDIDLAAAIVAAQPGEGAFALLLCDIDYFKPYNDGYGHEAGDGMLRRIVAMLGECAPGHRIYRYGGEEFALILPGQDAEHCIAIGESIVTTIADRRLEHRGSPYGIVTTSAGLALFDGHIRRPADIIRAADRLLYAAKQKGRNRIEYQLIGDRRRLAVMQRA</sequence>
<dbReference type="Proteomes" id="UP000244162">
    <property type="component" value="Unassembled WGS sequence"/>
</dbReference>
<dbReference type="Pfam" id="PF00990">
    <property type="entry name" value="GGDEF"/>
    <property type="match status" value="1"/>
</dbReference>
<dbReference type="SUPFAM" id="SSF55073">
    <property type="entry name" value="Nucleotide cyclase"/>
    <property type="match status" value="1"/>
</dbReference>
<feature type="domain" description="GGDEF" evidence="5">
    <location>
        <begin position="509"/>
        <end position="642"/>
    </location>
</feature>
<keyword evidence="3" id="KW-1133">Transmembrane helix</keyword>
<name>A0A2T5G1I0_9SPHN</name>
<evidence type="ECO:0000256" key="2">
    <source>
        <dbReference type="ARBA" id="ARBA00034247"/>
    </source>
</evidence>
<dbReference type="InterPro" id="IPR003660">
    <property type="entry name" value="HAMP_dom"/>
</dbReference>
<dbReference type="Pfam" id="PF00672">
    <property type="entry name" value="HAMP"/>
    <property type="match status" value="1"/>
</dbReference>
<dbReference type="FunFam" id="3.30.70.270:FF:000001">
    <property type="entry name" value="Diguanylate cyclase domain protein"/>
    <property type="match status" value="1"/>
</dbReference>
<dbReference type="EMBL" id="NWBU01000004">
    <property type="protein sequence ID" value="PTQ13005.1"/>
    <property type="molecule type" value="Genomic_DNA"/>
</dbReference>
<evidence type="ECO:0000256" key="3">
    <source>
        <dbReference type="SAM" id="Phobius"/>
    </source>
</evidence>
<organism evidence="6 7">
    <name type="scientific">Sphingomonas oleivorans</name>
    <dbReference type="NCBI Taxonomy" id="1735121"/>
    <lineage>
        <taxon>Bacteria</taxon>
        <taxon>Pseudomonadati</taxon>
        <taxon>Pseudomonadota</taxon>
        <taxon>Alphaproteobacteria</taxon>
        <taxon>Sphingomonadales</taxon>
        <taxon>Sphingomonadaceae</taxon>
        <taxon>Sphingomonas</taxon>
    </lineage>
</organism>
<keyword evidence="3" id="KW-0472">Membrane</keyword>
<evidence type="ECO:0000256" key="1">
    <source>
        <dbReference type="ARBA" id="ARBA00012528"/>
    </source>
</evidence>
<dbReference type="CDD" id="cd06225">
    <property type="entry name" value="HAMP"/>
    <property type="match status" value="1"/>
</dbReference>
<dbReference type="InterPro" id="IPR000160">
    <property type="entry name" value="GGDEF_dom"/>
</dbReference>
<feature type="transmembrane region" description="Helical" evidence="3">
    <location>
        <begin position="372"/>
        <end position="395"/>
    </location>
</feature>
<reference evidence="6 7" key="1">
    <citation type="submission" date="2017-09" db="EMBL/GenBank/DDBJ databases">
        <title>Sphingomonas panjinensis sp.nov., isolated from oil-contaminated soil.</title>
        <authorList>
            <person name="Wang L."/>
            <person name="Chen L."/>
        </authorList>
    </citation>
    <scope>NUCLEOTIDE SEQUENCE [LARGE SCALE GENOMIC DNA]</scope>
    <source>
        <strain evidence="6 7">FW-11</strain>
    </source>
</reference>
<dbReference type="SMART" id="SM00304">
    <property type="entry name" value="HAMP"/>
    <property type="match status" value="1"/>
</dbReference>
<evidence type="ECO:0000313" key="7">
    <source>
        <dbReference type="Proteomes" id="UP000244162"/>
    </source>
</evidence>
<dbReference type="PROSITE" id="PS50887">
    <property type="entry name" value="GGDEF"/>
    <property type="match status" value="1"/>
</dbReference>
<dbReference type="OrthoDB" id="9812260at2"/>
<evidence type="ECO:0000259" key="4">
    <source>
        <dbReference type="PROSITE" id="PS50885"/>
    </source>
</evidence>
<accession>A0A2T5G1I0</accession>
<dbReference type="PANTHER" id="PTHR45138">
    <property type="entry name" value="REGULATORY COMPONENTS OF SENSORY TRANSDUCTION SYSTEM"/>
    <property type="match status" value="1"/>
</dbReference>
<protein>
    <recommendedName>
        <fullName evidence="1">diguanylate cyclase</fullName>
        <ecNumber evidence="1">2.7.7.65</ecNumber>
    </recommendedName>
</protein>
<comment type="catalytic activity">
    <reaction evidence="2">
        <text>2 GTP = 3',3'-c-di-GMP + 2 diphosphate</text>
        <dbReference type="Rhea" id="RHEA:24898"/>
        <dbReference type="ChEBI" id="CHEBI:33019"/>
        <dbReference type="ChEBI" id="CHEBI:37565"/>
        <dbReference type="ChEBI" id="CHEBI:58805"/>
        <dbReference type="EC" id="2.7.7.65"/>
    </reaction>
</comment>
<dbReference type="GO" id="GO:0016020">
    <property type="term" value="C:membrane"/>
    <property type="evidence" value="ECO:0007669"/>
    <property type="project" value="InterPro"/>
</dbReference>
<keyword evidence="3" id="KW-0812">Transmembrane</keyword>
<dbReference type="CDD" id="cd01949">
    <property type="entry name" value="GGDEF"/>
    <property type="match status" value="1"/>
</dbReference>
<dbReference type="InterPro" id="IPR050469">
    <property type="entry name" value="Diguanylate_Cyclase"/>
</dbReference>
<comment type="caution">
    <text evidence="6">The sequence shown here is derived from an EMBL/GenBank/DDBJ whole genome shotgun (WGS) entry which is preliminary data.</text>
</comment>
<proteinExistence type="predicted"/>
<dbReference type="RefSeq" id="WP_107966241.1">
    <property type="nucleotide sequence ID" value="NZ_NWBU01000004.1"/>
</dbReference>
<dbReference type="SMART" id="SM00267">
    <property type="entry name" value="GGDEF"/>
    <property type="match status" value="1"/>
</dbReference>
<dbReference type="InterPro" id="IPR029787">
    <property type="entry name" value="Nucleotide_cyclase"/>
</dbReference>
<evidence type="ECO:0000259" key="5">
    <source>
        <dbReference type="PROSITE" id="PS50887"/>
    </source>
</evidence>
<dbReference type="GO" id="GO:0007165">
    <property type="term" value="P:signal transduction"/>
    <property type="evidence" value="ECO:0007669"/>
    <property type="project" value="InterPro"/>
</dbReference>
<dbReference type="GO" id="GO:0052621">
    <property type="term" value="F:diguanylate cyclase activity"/>
    <property type="evidence" value="ECO:0007669"/>
    <property type="project" value="UniProtKB-EC"/>
</dbReference>
<dbReference type="PROSITE" id="PS50885">
    <property type="entry name" value="HAMP"/>
    <property type="match status" value="1"/>
</dbReference>
<dbReference type="Gene3D" id="3.30.450.20">
    <property type="entry name" value="PAS domain"/>
    <property type="match status" value="1"/>
</dbReference>
<dbReference type="InterPro" id="IPR043128">
    <property type="entry name" value="Rev_trsase/Diguanyl_cyclase"/>
</dbReference>
<dbReference type="EC" id="2.7.7.65" evidence="1"/>
<dbReference type="Gene3D" id="1.10.8.500">
    <property type="entry name" value="HAMP domain in histidine kinase"/>
    <property type="match status" value="1"/>
</dbReference>
<dbReference type="Gene3D" id="3.30.70.270">
    <property type="match status" value="1"/>
</dbReference>
<evidence type="ECO:0000313" key="6">
    <source>
        <dbReference type="EMBL" id="PTQ13005.1"/>
    </source>
</evidence>
<dbReference type="AlphaFoldDB" id="A0A2T5G1I0"/>
<dbReference type="PANTHER" id="PTHR45138:SF9">
    <property type="entry name" value="DIGUANYLATE CYCLASE DGCM-RELATED"/>
    <property type="match status" value="1"/>
</dbReference>
<dbReference type="SUPFAM" id="SSF158472">
    <property type="entry name" value="HAMP domain-like"/>
    <property type="match status" value="1"/>
</dbReference>
<dbReference type="NCBIfam" id="TIGR00254">
    <property type="entry name" value="GGDEF"/>
    <property type="match status" value="1"/>
</dbReference>
<keyword evidence="7" id="KW-1185">Reference proteome</keyword>
<gene>
    <name evidence="6" type="ORF">CLG96_02345</name>
</gene>